<organism evidence="2 3">
    <name type="scientific">Batillaria attramentaria</name>
    <dbReference type="NCBI Taxonomy" id="370345"/>
    <lineage>
        <taxon>Eukaryota</taxon>
        <taxon>Metazoa</taxon>
        <taxon>Spiralia</taxon>
        <taxon>Lophotrochozoa</taxon>
        <taxon>Mollusca</taxon>
        <taxon>Gastropoda</taxon>
        <taxon>Caenogastropoda</taxon>
        <taxon>Sorbeoconcha</taxon>
        <taxon>Cerithioidea</taxon>
        <taxon>Batillariidae</taxon>
        <taxon>Batillaria</taxon>
    </lineage>
</organism>
<evidence type="ECO:0000259" key="1">
    <source>
        <dbReference type="Pfam" id="PF05551"/>
    </source>
</evidence>
<dbReference type="Pfam" id="PF05551">
    <property type="entry name" value="zf-His_Me_endon"/>
    <property type="match status" value="1"/>
</dbReference>
<evidence type="ECO:0000313" key="2">
    <source>
        <dbReference type="EMBL" id="KAK7488179.1"/>
    </source>
</evidence>
<protein>
    <recommendedName>
        <fullName evidence="1">Zinc-binding loop region of homing endonuclease domain-containing protein</fullName>
    </recommendedName>
</protein>
<dbReference type="SUPFAM" id="SSF54060">
    <property type="entry name" value="His-Me finger endonucleases"/>
    <property type="match status" value="1"/>
</dbReference>
<proteinExistence type="predicted"/>
<evidence type="ECO:0000313" key="3">
    <source>
        <dbReference type="Proteomes" id="UP001519460"/>
    </source>
</evidence>
<keyword evidence="3" id="KW-1185">Reference proteome</keyword>
<dbReference type="AlphaFoldDB" id="A0ABD0KM32"/>
<dbReference type="Gene3D" id="3.90.75.10">
    <property type="entry name" value="Homing Intron 3 (I-ppo) Encoded Endonuclease, Chain A"/>
    <property type="match status" value="1"/>
</dbReference>
<dbReference type="InterPro" id="IPR044930">
    <property type="entry name" value="Homing_endonuclease_His-Me"/>
</dbReference>
<dbReference type="Proteomes" id="UP001519460">
    <property type="component" value="Unassembled WGS sequence"/>
</dbReference>
<reference evidence="2 3" key="1">
    <citation type="journal article" date="2023" name="Sci. Data">
        <title>Genome assembly of the Korean intertidal mud-creeper Batillaria attramentaria.</title>
        <authorList>
            <person name="Patra A.K."/>
            <person name="Ho P.T."/>
            <person name="Jun S."/>
            <person name="Lee S.J."/>
            <person name="Kim Y."/>
            <person name="Won Y.J."/>
        </authorList>
    </citation>
    <scope>NUCLEOTIDE SEQUENCE [LARGE SCALE GENOMIC DNA]</scope>
    <source>
        <strain evidence="2">Wonlab-2016</strain>
    </source>
</reference>
<feature type="domain" description="Zinc-binding loop region of homing endonuclease" evidence="1">
    <location>
        <begin position="40"/>
        <end position="113"/>
    </location>
</feature>
<name>A0ABD0KM32_9CAEN</name>
<dbReference type="InterPro" id="IPR044925">
    <property type="entry name" value="His-Me_finger_sf"/>
</dbReference>
<sequence>MAGQTVEQYLRQKITENPGAVLAANGQCFLFRGPPNLHGYCRINYRDPLSGQVKTVTAHRAAWIAYFGVNSVGPALEVSHRCHNKTCVRIDHLSLEPSQVNHDRRHCVECHVCFGHGHYPQCLLDLKL</sequence>
<comment type="caution">
    <text evidence="2">The sequence shown here is derived from an EMBL/GenBank/DDBJ whole genome shotgun (WGS) entry which is preliminary data.</text>
</comment>
<dbReference type="EMBL" id="JACVVK020000154">
    <property type="protein sequence ID" value="KAK7488179.1"/>
    <property type="molecule type" value="Genomic_DNA"/>
</dbReference>
<gene>
    <name evidence="2" type="ORF">BaRGS_00020621</name>
</gene>
<dbReference type="InterPro" id="IPR008704">
    <property type="entry name" value="Endonuclease_Zinc-binding_loop"/>
</dbReference>
<accession>A0ABD0KM32</accession>